<dbReference type="Proteomes" id="UP001500457">
    <property type="component" value="Unassembled WGS sequence"/>
</dbReference>
<sequence length="65" mass="6993">MASADNAEVAQWVDRDRLVELHVLAANGDTTAAAHANKWMADDPVARRMWDSVAHTCDELGASSA</sequence>
<organism evidence="1 2">
    <name type="scientific">Actinomycetospora straminea</name>
    <dbReference type="NCBI Taxonomy" id="663607"/>
    <lineage>
        <taxon>Bacteria</taxon>
        <taxon>Bacillati</taxon>
        <taxon>Actinomycetota</taxon>
        <taxon>Actinomycetes</taxon>
        <taxon>Pseudonocardiales</taxon>
        <taxon>Pseudonocardiaceae</taxon>
        <taxon>Actinomycetospora</taxon>
    </lineage>
</organism>
<evidence type="ECO:0000313" key="1">
    <source>
        <dbReference type="EMBL" id="GAA4883870.1"/>
    </source>
</evidence>
<keyword evidence="2" id="KW-1185">Reference proteome</keyword>
<accession>A0ABP9EP41</accession>
<dbReference type="EMBL" id="BAABHQ010000011">
    <property type="protein sequence ID" value="GAA4883870.1"/>
    <property type="molecule type" value="Genomic_DNA"/>
</dbReference>
<comment type="caution">
    <text evidence="1">The sequence shown here is derived from an EMBL/GenBank/DDBJ whole genome shotgun (WGS) entry which is preliminary data.</text>
</comment>
<protein>
    <submittedName>
        <fullName evidence="1">Uncharacterized protein</fullName>
    </submittedName>
</protein>
<evidence type="ECO:0000313" key="2">
    <source>
        <dbReference type="Proteomes" id="UP001500457"/>
    </source>
</evidence>
<name>A0ABP9EP41_9PSEU</name>
<proteinExistence type="predicted"/>
<reference evidence="2" key="1">
    <citation type="journal article" date="2019" name="Int. J. Syst. Evol. Microbiol.">
        <title>The Global Catalogue of Microorganisms (GCM) 10K type strain sequencing project: providing services to taxonomists for standard genome sequencing and annotation.</title>
        <authorList>
            <consortium name="The Broad Institute Genomics Platform"/>
            <consortium name="The Broad Institute Genome Sequencing Center for Infectious Disease"/>
            <person name="Wu L."/>
            <person name="Ma J."/>
        </authorList>
    </citation>
    <scope>NUCLEOTIDE SEQUENCE [LARGE SCALE GENOMIC DNA]</scope>
    <source>
        <strain evidence="2">JCM 17983</strain>
    </source>
</reference>
<gene>
    <name evidence="1" type="ORF">GCM10023203_39740</name>
</gene>
<dbReference type="RefSeq" id="WP_274234017.1">
    <property type="nucleotide sequence ID" value="NZ_BAABHQ010000011.1"/>
</dbReference>